<keyword evidence="1" id="KW-1133">Transmembrane helix</keyword>
<dbReference type="InterPro" id="IPR012373">
    <property type="entry name" value="Ferrdict_sens_TM"/>
</dbReference>
<evidence type="ECO:0000256" key="1">
    <source>
        <dbReference type="SAM" id="Phobius"/>
    </source>
</evidence>
<keyword evidence="1" id="KW-0472">Membrane</keyword>
<dbReference type="Gene3D" id="2.60.120.200">
    <property type="match status" value="1"/>
</dbReference>
<feature type="transmembrane region" description="Helical" evidence="1">
    <location>
        <begin position="82"/>
        <end position="104"/>
    </location>
</feature>
<dbReference type="Proteomes" id="UP000557872">
    <property type="component" value="Unassembled WGS sequence"/>
</dbReference>
<name>A0A851GKV2_9BACT</name>
<dbReference type="RefSeq" id="WP_178932345.1">
    <property type="nucleotide sequence ID" value="NZ_JACBAZ010000003.1"/>
</dbReference>
<dbReference type="PANTHER" id="PTHR30273:SF2">
    <property type="entry name" value="PROTEIN FECR"/>
    <property type="match status" value="1"/>
</dbReference>
<organism evidence="3 4">
    <name type="scientific">Oceaniferula marina</name>
    <dbReference type="NCBI Taxonomy" id="2748318"/>
    <lineage>
        <taxon>Bacteria</taxon>
        <taxon>Pseudomonadati</taxon>
        <taxon>Verrucomicrobiota</taxon>
        <taxon>Verrucomicrobiia</taxon>
        <taxon>Verrucomicrobiales</taxon>
        <taxon>Verrucomicrobiaceae</taxon>
        <taxon>Oceaniferula</taxon>
    </lineage>
</organism>
<proteinExistence type="predicted"/>
<dbReference type="Gene3D" id="2.60.120.1440">
    <property type="match status" value="1"/>
</dbReference>
<protein>
    <submittedName>
        <fullName evidence="3">FecR domain-containing protein</fullName>
    </submittedName>
</protein>
<reference evidence="3 4" key="1">
    <citation type="submission" date="2020-07" db="EMBL/GenBank/DDBJ databases">
        <title>Roseicoccus Jingziensis gen. nov., sp. nov., isolated from coastal seawater.</title>
        <authorList>
            <person name="Feng X."/>
        </authorList>
    </citation>
    <scope>NUCLEOTIDE SEQUENCE [LARGE SCALE GENOMIC DNA]</scope>
    <source>
        <strain evidence="3 4">N1E253</strain>
    </source>
</reference>
<keyword evidence="4" id="KW-1185">Reference proteome</keyword>
<gene>
    <name evidence="3" type="ORF">HW115_09300</name>
</gene>
<evidence type="ECO:0000259" key="2">
    <source>
        <dbReference type="Pfam" id="PF04773"/>
    </source>
</evidence>
<evidence type="ECO:0000313" key="3">
    <source>
        <dbReference type="EMBL" id="NWK55805.1"/>
    </source>
</evidence>
<dbReference type="Pfam" id="PF04773">
    <property type="entry name" value="FecR"/>
    <property type="match status" value="1"/>
</dbReference>
<keyword evidence="1" id="KW-0812">Transmembrane</keyword>
<sequence length="514" mass="56923">MTPEAFEAAVSQLLDNDLSAEGFAELEHYLQHSPEARQKYLEFVDMHNVLDLEHQPKAVTQLGTSKVIPIDRIIRRQKRRTVRIALTAAAACILLSLVALRLFFATPPHTPSLAFKTSPGTQFTISHEQSANTPTGQIMAPGSRLQLSQGSVELNFSSGTKAVVMAPADMTLHDGDQLYLRQGTAWFHVPKGAEGFRVETGDLQMVDLGTEFGVISHPAQHDEVHILKGKVEVSAKRIRKQTTILTAGQARRIDPIGRLTKIPSNPEAFLNTLPTSLPYLHWSFDQNKPYSVQGSHPLVHTLETQPFTPAKSSLSDPSIVPGVHGKALDLNGAGQHLVTNWPGFSDGRPVTASFWIRLPDSSYNDNESGILGWGDRSLSTGKWKITLKQHPDHDRPNLRISWGNLWADSSTTLSRGTWHHIIITHGQQTNENPQAQVYINGIPETITTQRKSKESPKASTRTRKAVPLLIGSSLHYATGRRKTLHASLDELYLFDGHMSPAQAQQLFQEQSPRR</sequence>
<dbReference type="GO" id="GO:0016989">
    <property type="term" value="F:sigma factor antagonist activity"/>
    <property type="evidence" value="ECO:0007669"/>
    <property type="project" value="TreeGrafter"/>
</dbReference>
<comment type="caution">
    <text evidence="3">The sequence shown here is derived from an EMBL/GenBank/DDBJ whole genome shotgun (WGS) entry which is preliminary data.</text>
</comment>
<evidence type="ECO:0000313" key="4">
    <source>
        <dbReference type="Proteomes" id="UP000557872"/>
    </source>
</evidence>
<dbReference type="InterPro" id="IPR006860">
    <property type="entry name" value="FecR"/>
</dbReference>
<dbReference type="SUPFAM" id="SSF49899">
    <property type="entry name" value="Concanavalin A-like lectins/glucanases"/>
    <property type="match status" value="1"/>
</dbReference>
<dbReference type="Pfam" id="PF13385">
    <property type="entry name" value="Laminin_G_3"/>
    <property type="match status" value="1"/>
</dbReference>
<dbReference type="InterPro" id="IPR013320">
    <property type="entry name" value="ConA-like_dom_sf"/>
</dbReference>
<dbReference type="EMBL" id="JACBAZ010000003">
    <property type="protein sequence ID" value="NWK55805.1"/>
    <property type="molecule type" value="Genomic_DNA"/>
</dbReference>
<dbReference type="PANTHER" id="PTHR30273">
    <property type="entry name" value="PERIPLASMIC SIGNAL SENSOR AND SIGMA FACTOR ACTIVATOR FECR-RELATED"/>
    <property type="match status" value="1"/>
</dbReference>
<dbReference type="AlphaFoldDB" id="A0A851GKV2"/>
<feature type="domain" description="FecR protein" evidence="2">
    <location>
        <begin position="153"/>
        <end position="232"/>
    </location>
</feature>
<accession>A0A851GKV2</accession>